<dbReference type="InterPro" id="IPR041468">
    <property type="entry name" value="HTH_ParB/Spo0J"/>
</dbReference>
<dbReference type="Pfam" id="PF17762">
    <property type="entry name" value="HTH_ParB"/>
    <property type="match status" value="1"/>
</dbReference>
<organism evidence="2 3">
    <name type="scientific">Candidatus Roizmanbacteria bacterium CG10_big_fil_rev_8_21_14_0_10_45_7</name>
    <dbReference type="NCBI Taxonomy" id="1974854"/>
    <lineage>
        <taxon>Bacteria</taxon>
        <taxon>Candidatus Roizmaniibacteriota</taxon>
    </lineage>
</organism>
<feature type="domain" description="ParB/Spo0J HTH" evidence="1">
    <location>
        <begin position="17"/>
        <end position="113"/>
    </location>
</feature>
<evidence type="ECO:0000313" key="3">
    <source>
        <dbReference type="Proteomes" id="UP000231569"/>
    </source>
</evidence>
<evidence type="ECO:0000313" key="2">
    <source>
        <dbReference type="EMBL" id="PJE63715.1"/>
    </source>
</evidence>
<accession>A0A2M8KUW3</accession>
<dbReference type="PANTHER" id="PTHR33375:SF1">
    <property type="entry name" value="CHROMOSOME-PARTITIONING PROTEIN PARB-RELATED"/>
    <property type="match status" value="1"/>
</dbReference>
<dbReference type="EMBL" id="PFEE01000039">
    <property type="protein sequence ID" value="PJE63715.1"/>
    <property type="molecule type" value="Genomic_DNA"/>
</dbReference>
<name>A0A2M8KUW3_9BACT</name>
<dbReference type="GO" id="GO:0005694">
    <property type="term" value="C:chromosome"/>
    <property type="evidence" value="ECO:0007669"/>
    <property type="project" value="TreeGrafter"/>
</dbReference>
<dbReference type="AlphaFoldDB" id="A0A2M8KUW3"/>
<dbReference type="InterPro" id="IPR050336">
    <property type="entry name" value="Chromosome_partition/occlusion"/>
</dbReference>
<dbReference type="Gene3D" id="1.10.10.2830">
    <property type="match status" value="1"/>
</dbReference>
<dbReference type="PANTHER" id="PTHR33375">
    <property type="entry name" value="CHROMOSOME-PARTITIONING PROTEIN PARB-RELATED"/>
    <property type="match status" value="1"/>
</dbReference>
<comment type="caution">
    <text evidence="2">The sequence shown here is derived from an EMBL/GenBank/DDBJ whole genome shotgun (WGS) entry which is preliminary data.</text>
</comment>
<proteinExistence type="predicted"/>
<dbReference type="SUPFAM" id="SSF109709">
    <property type="entry name" value="KorB DNA-binding domain-like"/>
    <property type="match status" value="1"/>
</dbReference>
<protein>
    <recommendedName>
        <fullName evidence="1">ParB/Spo0J HTH domain-containing protein</fullName>
    </recommendedName>
</protein>
<dbReference type="GO" id="GO:0045881">
    <property type="term" value="P:positive regulation of sporulation resulting in formation of a cellular spore"/>
    <property type="evidence" value="ECO:0007669"/>
    <property type="project" value="TreeGrafter"/>
</dbReference>
<reference evidence="3" key="1">
    <citation type="submission" date="2017-09" db="EMBL/GenBank/DDBJ databases">
        <title>Depth-based differentiation of microbial function through sediment-hosted aquifers and enrichment of novel symbionts in the deep terrestrial subsurface.</title>
        <authorList>
            <person name="Probst A.J."/>
            <person name="Ladd B."/>
            <person name="Jarett J.K."/>
            <person name="Geller-Mcgrath D.E."/>
            <person name="Sieber C.M.K."/>
            <person name="Emerson J.B."/>
            <person name="Anantharaman K."/>
            <person name="Thomas B.C."/>
            <person name="Malmstrom R."/>
            <person name="Stieglmeier M."/>
            <person name="Klingl A."/>
            <person name="Woyke T."/>
            <person name="Ryan C.M."/>
            <person name="Banfield J.F."/>
        </authorList>
    </citation>
    <scope>NUCLEOTIDE SEQUENCE [LARGE SCALE GENOMIC DNA]</scope>
</reference>
<dbReference type="GO" id="GO:0007059">
    <property type="term" value="P:chromosome segregation"/>
    <property type="evidence" value="ECO:0007669"/>
    <property type="project" value="TreeGrafter"/>
</dbReference>
<gene>
    <name evidence="2" type="ORF">COU89_01805</name>
</gene>
<dbReference type="Proteomes" id="UP000231569">
    <property type="component" value="Unassembled WGS sequence"/>
</dbReference>
<evidence type="ECO:0000259" key="1">
    <source>
        <dbReference type="Pfam" id="PF17762"/>
    </source>
</evidence>
<sequence>MSNLDYLIATIREPATNPLRRAQIMGQLIEEHTLSKSKIATIIHKSPSYVSNHLRLLHLPDSVKDAVVGNMISEGHARALSTLDDSQDMLELFEDVVRYGYSVRRTEKAVDAKRKTKRMYGKIAPEFKKLEEHLSSTMKLNTRITRRQHHIMLTLSFPYSIIGFRALRTAVGKLLG</sequence>